<accession>A0A7M4DL22</accession>
<dbReference type="SUPFAM" id="SSF53756">
    <property type="entry name" value="UDP-Glycosyltransferase/glycogen phosphorylase"/>
    <property type="match status" value="1"/>
</dbReference>
<comment type="caution">
    <text evidence="3">The sequence shown here is derived from an EMBL/GenBank/DDBJ whole genome shotgun (WGS) entry which is preliminary data.</text>
</comment>
<evidence type="ECO:0000256" key="1">
    <source>
        <dbReference type="ARBA" id="ARBA00022676"/>
    </source>
</evidence>
<dbReference type="PANTHER" id="PTHR12526:SF510">
    <property type="entry name" value="D-INOSITOL 3-PHOSPHATE GLYCOSYLTRANSFERASE"/>
    <property type="match status" value="1"/>
</dbReference>
<reference evidence="3 4" key="1">
    <citation type="submission" date="2019-11" db="EMBL/GenBank/DDBJ databases">
        <authorList>
            <person name="Criscuolo A."/>
        </authorList>
    </citation>
    <scope>NUCLEOTIDE SEQUENCE [LARGE SCALE GENOMIC DNA]</scope>
    <source>
        <strain evidence="3">CIP111667</strain>
    </source>
</reference>
<dbReference type="AlphaFoldDB" id="A0A7M4DL22"/>
<keyword evidence="1" id="KW-0328">Glycosyltransferase</keyword>
<dbReference type="Proteomes" id="UP000419743">
    <property type="component" value="Unassembled WGS sequence"/>
</dbReference>
<organism evidence="3 4">
    <name type="scientific">Occultella aeris</name>
    <dbReference type="NCBI Taxonomy" id="2761496"/>
    <lineage>
        <taxon>Bacteria</taxon>
        <taxon>Bacillati</taxon>
        <taxon>Actinomycetota</taxon>
        <taxon>Actinomycetes</taxon>
        <taxon>Micrococcales</taxon>
        <taxon>Ruaniaceae</taxon>
        <taxon>Occultella</taxon>
    </lineage>
</organism>
<keyword evidence="2 3" id="KW-0808">Transferase</keyword>
<evidence type="ECO:0000313" key="3">
    <source>
        <dbReference type="EMBL" id="VZO37912.1"/>
    </source>
</evidence>
<dbReference type="PANTHER" id="PTHR12526">
    <property type="entry name" value="GLYCOSYLTRANSFERASE"/>
    <property type="match status" value="1"/>
</dbReference>
<evidence type="ECO:0000313" key="4">
    <source>
        <dbReference type="Proteomes" id="UP000419743"/>
    </source>
</evidence>
<sequence>MLIDGLQAHGAHLVELNAPLGLDTADRVRLLKQPWRLPTLAWRLAARWSELVRGSVRIRRAGSAPDAVLVGYLGHFDVLLARILFPRTTILLDHLIFAGSTATDRGVQDGLRVRLLRLLDRLAISAADVVIVDTQEHLEMVPAPWRDRAVVVPVGASRTWFDARADADADRVIAEPVASGTGERGGLGVVFFGLYTPLQGAPVIAEAIRDLPGPGLRFTMIGTGQDFERARTLVGDDPRVTWQDWVDAEDLPGLVASHDVCLGVFGTSAKALSVVPNKVYQGAAAGVAIVTSDSAPQRRMLGESALLVPPGDAAALAAAIRLLASDDDQLARYRGAARELADERFTAAAVTAPLAGALGAE</sequence>
<dbReference type="EMBL" id="CACRYJ010000042">
    <property type="protein sequence ID" value="VZO37912.1"/>
    <property type="molecule type" value="Genomic_DNA"/>
</dbReference>
<gene>
    <name evidence="3" type="ORF">HALOF300_02837</name>
</gene>
<dbReference type="Gene3D" id="3.40.50.2000">
    <property type="entry name" value="Glycogen Phosphorylase B"/>
    <property type="match status" value="1"/>
</dbReference>
<protein>
    <submittedName>
        <fullName evidence="3">Putative glycosyl transferase</fullName>
    </submittedName>
</protein>
<dbReference type="Pfam" id="PF13692">
    <property type="entry name" value="Glyco_trans_1_4"/>
    <property type="match status" value="1"/>
</dbReference>
<proteinExistence type="predicted"/>
<evidence type="ECO:0000256" key="2">
    <source>
        <dbReference type="ARBA" id="ARBA00022679"/>
    </source>
</evidence>
<name>A0A7M4DL22_9MICO</name>
<keyword evidence="4" id="KW-1185">Reference proteome</keyword>
<dbReference type="GO" id="GO:0016757">
    <property type="term" value="F:glycosyltransferase activity"/>
    <property type="evidence" value="ECO:0007669"/>
    <property type="project" value="UniProtKB-KW"/>
</dbReference>